<keyword evidence="2" id="KW-0812">Transmembrane</keyword>
<feature type="region of interest" description="Disordered" evidence="1">
    <location>
        <begin position="1"/>
        <end position="51"/>
    </location>
</feature>
<keyword evidence="4" id="KW-1185">Reference proteome</keyword>
<accession>A0ABN2LN72</accession>
<evidence type="ECO:0000313" key="4">
    <source>
        <dbReference type="Proteomes" id="UP001500218"/>
    </source>
</evidence>
<name>A0ABN2LN72_9ACTN</name>
<dbReference type="RefSeq" id="WP_344127760.1">
    <property type="nucleotide sequence ID" value="NZ_BAAALT010000036.1"/>
</dbReference>
<proteinExistence type="predicted"/>
<evidence type="ECO:0000256" key="2">
    <source>
        <dbReference type="SAM" id="Phobius"/>
    </source>
</evidence>
<evidence type="ECO:0000256" key="1">
    <source>
        <dbReference type="SAM" id="MobiDB-lite"/>
    </source>
</evidence>
<evidence type="ECO:0000313" key="3">
    <source>
        <dbReference type="EMBL" id="GAA1794423.1"/>
    </source>
</evidence>
<keyword evidence="2" id="KW-0472">Membrane</keyword>
<dbReference type="EMBL" id="BAAALT010000036">
    <property type="protein sequence ID" value="GAA1794423.1"/>
    <property type="molecule type" value="Genomic_DNA"/>
</dbReference>
<gene>
    <name evidence="3" type="ORF">GCM10009682_15240</name>
</gene>
<keyword evidence="2" id="KW-1133">Transmembrane helix</keyword>
<feature type="compositionally biased region" description="Gly residues" evidence="1">
    <location>
        <begin position="13"/>
        <end position="38"/>
    </location>
</feature>
<comment type="caution">
    <text evidence="3">The sequence shown here is derived from an EMBL/GenBank/DDBJ whole genome shotgun (WGS) entry which is preliminary data.</text>
</comment>
<organism evidence="3 4">
    <name type="scientific">Luedemannella flava</name>
    <dbReference type="NCBI Taxonomy" id="349316"/>
    <lineage>
        <taxon>Bacteria</taxon>
        <taxon>Bacillati</taxon>
        <taxon>Actinomycetota</taxon>
        <taxon>Actinomycetes</taxon>
        <taxon>Micromonosporales</taxon>
        <taxon>Micromonosporaceae</taxon>
        <taxon>Luedemannella</taxon>
    </lineage>
</organism>
<feature type="transmembrane region" description="Helical" evidence="2">
    <location>
        <begin position="57"/>
        <end position="79"/>
    </location>
</feature>
<reference evidence="3 4" key="1">
    <citation type="journal article" date="2019" name="Int. J. Syst. Evol. Microbiol.">
        <title>The Global Catalogue of Microorganisms (GCM) 10K type strain sequencing project: providing services to taxonomists for standard genome sequencing and annotation.</title>
        <authorList>
            <consortium name="The Broad Institute Genomics Platform"/>
            <consortium name="The Broad Institute Genome Sequencing Center for Infectious Disease"/>
            <person name="Wu L."/>
            <person name="Ma J."/>
        </authorList>
    </citation>
    <scope>NUCLEOTIDE SEQUENCE [LARGE SCALE GENOMIC DNA]</scope>
    <source>
        <strain evidence="3 4">JCM 13250</strain>
    </source>
</reference>
<sequence length="80" mass="6972">MAELGEGHEQSGGTIGSAGGDSVGDGGDAGIGGAGGDVTGANPGSAGGGRSGCGATAVLAILGVGATLGGAVTAAVRLFS</sequence>
<dbReference type="Proteomes" id="UP001500218">
    <property type="component" value="Unassembled WGS sequence"/>
</dbReference>
<protein>
    <submittedName>
        <fullName evidence="3">Uncharacterized protein</fullName>
    </submittedName>
</protein>